<evidence type="ECO:0000256" key="1">
    <source>
        <dbReference type="SAM" id="MobiDB-lite"/>
    </source>
</evidence>
<sequence>MRYTLPALAAVAVFALAGCGGADDDTATAPSSAPAKTSAAPVADPIPSPDAAQTKALVTALGNIKPELVVNEERAVRRARNVCQDVKGGKDAATMASNANERYSGGTAGQLTDAQGAKIVEAVKSSFCK</sequence>
<dbReference type="PROSITE" id="PS51257">
    <property type="entry name" value="PROKAR_LIPOPROTEIN"/>
    <property type="match status" value="1"/>
</dbReference>
<accession>A0A4D6E4K5</accession>
<reference evidence="3" key="1">
    <citation type="submission" date="2019-03" db="EMBL/GenBank/DDBJ databases">
        <authorList>
            <person name="Goralski S.M."/>
            <person name="Markward M.L."/>
            <person name="Addai K."/>
            <person name="Agarwal S."/>
            <person name="Ahmad I.M."/>
            <person name="Alumyar Y.S."/>
            <person name="An J."/>
            <person name="Antar T.E."/>
            <person name="Antony V."/>
            <person name="Arvin L.E."/>
            <person name="Atanasoff K.E."/>
            <person name="Ati R."/>
            <person name="Batista A."/>
            <person name="Bembuh M.L."/>
            <person name="Bhardvaj T.B."/>
            <person name="Brown C.J."/>
            <person name="Butt S.T."/>
            <person name="Cahn D."/>
            <person name="Canales I.-I."/>
            <person name="Carr K."/>
            <person name="Chen K.Z."/>
            <person name="Chen M."/>
            <person name="Chigurupati S."/>
            <person name="Chou C."/>
            <person name="Chung C.S."/>
            <person name="Cole S.T."/>
            <person name="Colson C.L."/>
            <person name="Dent D.M."/>
            <person name="Djiogo E.M."/>
            <person name="Domrachev B.M."/>
            <person name="Dwivedi J."/>
            <person name="Ehsani C."/>
            <person name="Essien U.A."/>
            <person name="Fakhar A."/>
            <person name="Flood S.H."/>
            <person name="Furletti G."/>
            <person name="Gebreegziabher M."/>
            <person name="Gruver-Williams A."/>
            <person name="Guldan M.L."/>
            <person name="Gurung S."/>
            <person name="Heo K."/>
            <person name="John R.A."/>
            <person name="Kabir L."/>
            <person name="Kaira H."/>
            <person name="Kane M.S."/>
            <person name="Karanja M."/>
            <person name="Karley A.N."/>
            <person name="Kelleher J."/>
            <person name="Khan A.M."/>
            <person name="Khan A."/>
            <person name="Kharel S."/>
            <person name="Kidane M."/>
            <person name="Konanur P."/>
            <person name="Kuo N.K."/>
            <person name="Kyaw G."/>
            <person name="Lahijan N."/>
            <person name="Lamm D.N."/>
            <person name="Lance S.V."/>
            <person name="Le C."/>
            <person name="Lee C.H."/>
            <person name="Leka D."/>
            <person name="Li C."/>
            <person name="Lim S.Y."/>
            <person name="Lo J."/>
            <person name="Ludwig S."/>
            <person name="Mahaney V.M."/>
            <person name="Mangukiya A."/>
            <person name="Mani D."/>
            <person name="Mariano P."/>
            <person name="Mbaekwe U."/>
            <person name="McGowan H."/>
            <person name="McNamara A."/>
            <person name="Mebrahtu S."/>
            <person name="Mohamed A."/>
            <person name="Mohamed M.E."/>
            <person name="Muntaka F."/>
            <person name="Naqvi T."/>
            <person name="Nengel A.M."/>
            <person name="Neupane S."/>
            <person name="Nguyen J."/>
            <person name="Nguyen J."/>
            <person name="Nwoji I.C."/>
            <person name="O'Brien T."/>
            <person name="Okusolubo T.A."/>
            <person name="Paek J."/>
            <person name="Pandithakoralag H."/>
            <person name="Parsa S."/>
            <person name="Perry C."/>
            <person name="Petrie C.R."/>
            <person name="Poteshman G.A."/>
            <person name="Quiros D."/>
            <person name="Rana S."/>
            <person name="Reister J."/>
            <person name="Reyes E."/>
            <person name="Riaz H.S."/>
            <person name="Roach T.L."/>
            <person name="Saikali A."/>
            <person name="Scalsky R."/>
            <person name="Schultz J.A."/>
            <person name="Scott C.F."/>
            <person name="Sekira M.D."/>
            <person name="Shee C.S."/>
            <person name="Shultz P."/>
            <person name="Siarez J.A."/>
            <person name="Simpson A.L."/>
            <person name="Singh S."/>
            <person name="Smith F.R."/>
            <person name="Smith S.A."/>
            <person name="Sobers S."/>
            <person name="Sobowale A.O."/>
            <person name="Somoza K.A."/>
            <person name="Song M."/>
            <person name="Spence R.N."/>
            <person name="Spruill R.A."/>
            <person name="Subedi A."/>
            <person name="Taj A.B."/>
            <person name="Thomas J."/>
            <person name="Todd J.C."/>
            <person name="Tran T."/>
            <person name="Varghese J."/>
            <person name="Vartanian E."/>
            <person name="Vega A."/>
            <person name="Vong A."/>
            <person name="Wachhaus L.E."/>
            <person name="Walter A.J."/>
            <person name="Wessel M.E."/>
            <person name="Azam A.M."/>
            <person name="Blocker D."/>
            <person name="Naeem N.-U.-A."/>
            <person name="Patel R."/>
            <person name="Shakarov P."/>
            <person name="Xie C.L."/>
            <person name="Zolnerowich N."/>
            <person name="Correa-Mendez M."/>
            <person name="Fabian M."/>
            <person name="Fishbein J."/>
            <person name="Harkles L."/>
            <person name="Reger N."/>
            <person name="Saleh S."/>
            <person name="Erill I."/>
            <person name="Caruso S.M."/>
            <person name="Garlena R.A."/>
            <person name="Russell D.A."/>
            <person name="Pope W.H."/>
            <person name="Jacobs-Sera D."/>
            <person name="Hatfull G.F."/>
        </authorList>
    </citation>
    <scope>NUCLEOTIDE SEQUENCE [LARGE SCALE GENOMIC DNA]</scope>
</reference>
<evidence type="ECO:0000313" key="3">
    <source>
        <dbReference type="Proteomes" id="UP000297168"/>
    </source>
</evidence>
<feature type="region of interest" description="Disordered" evidence="1">
    <location>
        <begin position="25"/>
        <end position="48"/>
    </location>
</feature>
<evidence type="ECO:0000313" key="2">
    <source>
        <dbReference type="EMBL" id="QBZ73421.1"/>
    </source>
</evidence>
<organism evidence="2 3">
    <name type="scientific">Streptomyces phage Heather</name>
    <dbReference type="NCBI Taxonomy" id="2562343"/>
    <lineage>
        <taxon>Viruses</taxon>
        <taxon>Duplodnaviria</taxon>
        <taxon>Heunggongvirae</taxon>
        <taxon>Uroviricota</taxon>
        <taxon>Caudoviricetes</taxon>
        <taxon>Colingsworthviridae</taxon>
        <taxon>Sebastisaurusvirus</taxon>
        <taxon>Sebastisaurusvirus heather</taxon>
    </lineage>
</organism>
<proteinExistence type="predicted"/>
<evidence type="ECO:0008006" key="4">
    <source>
        <dbReference type="Google" id="ProtNLM"/>
    </source>
</evidence>
<keyword evidence="3" id="KW-1185">Reference proteome</keyword>
<name>A0A4D6E4K5_9CAUD</name>
<dbReference type="EMBL" id="MK686069">
    <property type="protein sequence ID" value="QBZ73421.1"/>
    <property type="molecule type" value="Genomic_DNA"/>
</dbReference>
<dbReference type="Proteomes" id="UP000297168">
    <property type="component" value="Segment"/>
</dbReference>
<gene>
    <name evidence="2" type="primary">51</name>
    <name evidence="2" type="ORF">SEA_HEATHER_51</name>
</gene>
<feature type="compositionally biased region" description="Low complexity" evidence="1">
    <location>
        <begin position="27"/>
        <end position="43"/>
    </location>
</feature>
<protein>
    <recommendedName>
        <fullName evidence="4">DUF732 domain-containing protein</fullName>
    </recommendedName>
</protein>